<keyword evidence="3 7" id="KW-1133">Transmembrane helix</keyword>
<keyword evidence="8" id="KW-0808">Transferase</keyword>
<feature type="transmembrane region" description="Helical" evidence="7">
    <location>
        <begin position="438"/>
        <end position="463"/>
    </location>
</feature>
<evidence type="ECO:0000256" key="3">
    <source>
        <dbReference type="ARBA" id="ARBA00022989"/>
    </source>
</evidence>
<reference evidence="8 9" key="1">
    <citation type="submission" date="2014-11" db="EMBL/GenBank/DDBJ databases">
        <title>Genetic blueprint of the zoonotic pathogen Toxocara canis.</title>
        <authorList>
            <person name="Zhu X.-Q."/>
            <person name="Korhonen P.K."/>
            <person name="Cai H."/>
            <person name="Young N.D."/>
            <person name="Nejsum P."/>
            <person name="von Samson-Himmelstjerna G."/>
            <person name="Boag P.R."/>
            <person name="Tan P."/>
            <person name="Li Q."/>
            <person name="Min J."/>
            <person name="Yang Y."/>
            <person name="Wang X."/>
            <person name="Fang X."/>
            <person name="Hall R.S."/>
            <person name="Hofmann A."/>
            <person name="Sternberg P.W."/>
            <person name="Jex A.R."/>
            <person name="Gasser R.B."/>
        </authorList>
    </citation>
    <scope>NUCLEOTIDE SEQUENCE [LARGE SCALE GENOMIC DNA]</scope>
    <source>
        <strain evidence="8">PN_DK_2014</strain>
    </source>
</reference>
<protein>
    <submittedName>
        <fullName evidence="8">Protein-cysteine N-palmitoyltransferase Rasp</fullName>
    </submittedName>
</protein>
<proteinExistence type="inferred from homology"/>
<dbReference type="Pfam" id="PF03062">
    <property type="entry name" value="MBOAT"/>
    <property type="match status" value="1"/>
</dbReference>
<evidence type="ECO:0000256" key="1">
    <source>
        <dbReference type="ARBA" id="ARBA00004141"/>
    </source>
</evidence>
<dbReference type="GO" id="GO:0016409">
    <property type="term" value="F:palmitoyltransferase activity"/>
    <property type="evidence" value="ECO:0007669"/>
    <property type="project" value="TreeGrafter"/>
</dbReference>
<feature type="coiled-coil region" evidence="6">
    <location>
        <begin position="497"/>
        <end position="524"/>
    </location>
</feature>
<dbReference type="OMA" id="IHYMSRD"/>
<dbReference type="AlphaFoldDB" id="A0A0B2VFF5"/>
<feature type="transmembrane region" description="Helical" evidence="7">
    <location>
        <begin position="483"/>
        <end position="500"/>
    </location>
</feature>
<dbReference type="InterPro" id="IPR051085">
    <property type="entry name" value="MB_O-acyltransferase"/>
</dbReference>
<accession>A0A0B2VFF5</accession>
<gene>
    <name evidence="8" type="primary">rasp</name>
    <name evidence="8" type="ORF">Tcan_07954</name>
</gene>
<organism evidence="8 9">
    <name type="scientific">Toxocara canis</name>
    <name type="common">Canine roundworm</name>
    <dbReference type="NCBI Taxonomy" id="6265"/>
    <lineage>
        <taxon>Eukaryota</taxon>
        <taxon>Metazoa</taxon>
        <taxon>Ecdysozoa</taxon>
        <taxon>Nematoda</taxon>
        <taxon>Chromadorea</taxon>
        <taxon>Rhabditida</taxon>
        <taxon>Spirurina</taxon>
        <taxon>Ascaridomorpha</taxon>
        <taxon>Ascaridoidea</taxon>
        <taxon>Toxocaridae</taxon>
        <taxon>Toxocara</taxon>
    </lineage>
</organism>
<feature type="transmembrane region" description="Helical" evidence="7">
    <location>
        <begin position="297"/>
        <end position="321"/>
    </location>
</feature>
<dbReference type="OrthoDB" id="420606at2759"/>
<feature type="transmembrane region" description="Helical" evidence="7">
    <location>
        <begin position="25"/>
        <end position="44"/>
    </location>
</feature>
<evidence type="ECO:0000313" key="8">
    <source>
        <dbReference type="EMBL" id="KHN80137.1"/>
    </source>
</evidence>
<feature type="transmembrane region" description="Helical" evidence="7">
    <location>
        <begin position="255"/>
        <end position="277"/>
    </location>
</feature>
<dbReference type="PANTHER" id="PTHR13285:SF22">
    <property type="entry name" value="PROTEIN-CYSTEINE N-PALMITOYLTRANSFERASE HHAT"/>
    <property type="match status" value="1"/>
</dbReference>
<evidence type="ECO:0000313" key="9">
    <source>
        <dbReference type="Proteomes" id="UP000031036"/>
    </source>
</evidence>
<keyword evidence="6" id="KW-0175">Coiled coil</keyword>
<evidence type="ECO:0000256" key="2">
    <source>
        <dbReference type="ARBA" id="ARBA00022692"/>
    </source>
</evidence>
<evidence type="ECO:0000256" key="5">
    <source>
        <dbReference type="ARBA" id="ARBA00038268"/>
    </source>
</evidence>
<keyword evidence="2 7" id="KW-0812">Transmembrane</keyword>
<feature type="transmembrane region" description="Helical" evidence="7">
    <location>
        <begin position="218"/>
        <end position="235"/>
    </location>
</feature>
<evidence type="ECO:0000256" key="6">
    <source>
        <dbReference type="SAM" id="Coils"/>
    </source>
</evidence>
<dbReference type="GO" id="GO:0005783">
    <property type="term" value="C:endoplasmic reticulum"/>
    <property type="evidence" value="ECO:0007669"/>
    <property type="project" value="TreeGrafter"/>
</dbReference>
<comment type="subcellular location">
    <subcellularLocation>
        <location evidence="1">Membrane</location>
        <topology evidence="1">Multi-pass membrane protein</topology>
    </subcellularLocation>
</comment>
<sequence>MSSTQQPVRRRVVLFEYPALPKYEIRFYLLVIFVGFFYAWNCVIKSTAAFERKLGNIPLPKYNLPFFGPRYKDQSNWEWSRWCPFAISFLPYLAVHCFIFNAGDLFVSDHAMPYVATIYSLFACSRLFTPWLVFVSIVQGTFIFAVSQIFRKRLIVWVSSIPLLYVVMHNTLDFYHDPFLVLAFVSYTLLSYISFNLEAVDGNLRPEDDTVWKKYSRMLFYTFYLPYVISLVVLYPDFERQIRERTTRQRRWLRVIFFCARILVYWVAVELMLHLFYFEAMLNDPEFAYQMPKNEFLTASMAFGQFFHLKYVVIFGVPAAFARIDNMQPQDGPICMARVALYSKMWRCFDRGLYAFFKQYIFIPLCAPTFSIGRKIFAVLLCYAFVLVWHGFQYHNFIWITLNITELFMEYAGKGIYAIEGVRKWREAHIGDVPFRRIVAFLQLLTLIPAVYGNYFFVCGPFIAHTVIQRIWVEETLTLRYPLFLLLGLGYIYVQMVLEIERQYALCEKRREEAKKKRDQLSCNQQEEDVKKEN</sequence>
<dbReference type="PANTHER" id="PTHR13285">
    <property type="entry name" value="ACYLTRANSFERASE"/>
    <property type="match status" value="1"/>
</dbReference>
<comment type="similarity">
    <text evidence="5">Belongs to the membrane-bound acyltransferase family. HHAT subfamily.</text>
</comment>
<evidence type="ECO:0000256" key="7">
    <source>
        <dbReference type="SAM" id="Phobius"/>
    </source>
</evidence>
<comment type="caution">
    <text evidence="8">The sequence shown here is derived from an EMBL/GenBank/DDBJ whole genome shotgun (WGS) entry which is preliminary data.</text>
</comment>
<keyword evidence="4 7" id="KW-0472">Membrane</keyword>
<dbReference type="InterPro" id="IPR004299">
    <property type="entry name" value="MBOAT_fam"/>
</dbReference>
<keyword evidence="9" id="KW-1185">Reference proteome</keyword>
<feature type="transmembrane region" description="Helical" evidence="7">
    <location>
        <begin position="376"/>
        <end position="392"/>
    </location>
</feature>
<feature type="transmembrane region" description="Helical" evidence="7">
    <location>
        <begin position="82"/>
        <end position="107"/>
    </location>
</feature>
<name>A0A0B2VFF5_TOXCA</name>
<feature type="transmembrane region" description="Helical" evidence="7">
    <location>
        <begin position="127"/>
        <end position="147"/>
    </location>
</feature>
<dbReference type="STRING" id="6265.A0A0B2VFF5"/>
<dbReference type="EMBL" id="JPKZ01001763">
    <property type="protein sequence ID" value="KHN80137.1"/>
    <property type="molecule type" value="Genomic_DNA"/>
</dbReference>
<dbReference type="GO" id="GO:0016020">
    <property type="term" value="C:membrane"/>
    <property type="evidence" value="ECO:0007669"/>
    <property type="project" value="UniProtKB-SubCell"/>
</dbReference>
<evidence type="ECO:0000256" key="4">
    <source>
        <dbReference type="ARBA" id="ARBA00023136"/>
    </source>
</evidence>
<dbReference type="Proteomes" id="UP000031036">
    <property type="component" value="Unassembled WGS sequence"/>
</dbReference>